<keyword evidence="10" id="KW-1185">Reference proteome</keyword>
<dbReference type="EMBL" id="JROU02001859">
    <property type="protein sequence ID" value="OEH74970.1"/>
    <property type="molecule type" value="Genomic_DNA"/>
</dbReference>
<keyword evidence="6" id="KW-1133">Transmembrane helix</keyword>
<dbReference type="PANTHER" id="PTHR12154:SF4">
    <property type="entry name" value="UDP-N-ACETYLGLUCOSAMINE TRANSFERASE SUBUNIT ALG14 HOMOLOG"/>
    <property type="match status" value="1"/>
</dbReference>
<dbReference type="Pfam" id="PF08660">
    <property type="entry name" value="Alg14"/>
    <property type="match status" value="1"/>
</dbReference>
<feature type="compositionally biased region" description="Basic and acidic residues" evidence="8">
    <location>
        <begin position="281"/>
        <end position="296"/>
    </location>
</feature>
<comment type="similarity">
    <text evidence="2">Belongs to the ALG14 family.</text>
</comment>
<evidence type="ECO:0000256" key="8">
    <source>
        <dbReference type="SAM" id="MobiDB-lite"/>
    </source>
</evidence>
<dbReference type="Proteomes" id="UP000095192">
    <property type="component" value="Unassembled WGS sequence"/>
</dbReference>
<dbReference type="InParanoid" id="A0A1D3CUV5"/>
<organism evidence="9 10">
    <name type="scientific">Cyclospora cayetanensis</name>
    <dbReference type="NCBI Taxonomy" id="88456"/>
    <lineage>
        <taxon>Eukaryota</taxon>
        <taxon>Sar</taxon>
        <taxon>Alveolata</taxon>
        <taxon>Apicomplexa</taxon>
        <taxon>Conoidasida</taxon>
        <taxon>Coccidia</taxon>
        <taxon>Eucoccidiorida</taxon>
        <taxon>Eimeriorina</taxon>
        <taxon>Eimeriidae</taxon>
        <taxon>Cyclospora</taxon>
    </lineage>
</organism>
<proteinExistence type="inferred from homology"/>
<feature type="region of interest" description="Disordered" evidence="8">
    <location>
        <begin position="249"/>
        <end position="331"/>
    </location>
</feature>
<gene>
    <name evidence="9" type="ORF">cyc_00466</name>
</gene>
<dbReference type="PANTHER" id="PTHR12154">
    <property type="entry name" value="GLYCOSYL TRANSFERASE-RELATED"/>
    <property type="match status" value="1"/>
</dbReference>
<evidence type="ECO:0000256" key="4">
    <source>
        <dbReference type="ARBA" id="ARBA00022692"/>
    </source>
</evidence>
<keyword evidence="7" id="KW-0472">Membrane</keyword>
<dbReference type="AlphaFoldDB" id="A0A1D3CUV5"/>
<evidence type="ECO:0000256" key="1">
    <source>
        <dbReference type="ARBA" id="ARBA00004389"/>
    </source>
</evidence>
<keyword evidence="4" id="KW-0812">Transmembrane</keyword>
<reference evidence="9 10" key="1">
    <citation type="journal article" date="2016" name="BMC Genomics">
        <title>Comparative genomics reveals Cyclospora cayetanensis possesses coccidia-like metabolism and invasion components but unique surface antigens.</title>
        <authorList>
            <person name="Liu S."/>
            <person name="Wang L."/>
            <person name="Zheng H."/>
            <person name="Xu Z."/>
            <person name="Roellig D.M."/>
            <person name="Li N."/>
            <person name="Frace M.A."/>
            <person name="Tang K."/>
            <person name="Arrowood M.J."/>
            <person name="Moss D.M."/>
            <person name="Zhang L."/>
            <person name="Feng Y."/>
            <person name="Xiao L."/>
        </authorList>
    </citation>
    <scope>NUCLEOTIDE SEQUENCE [LARGE SCALE GENOMIC DNA]</scope>
    <source>
        <strain evidence="9 10">CHN_HEN01</strain>
    </source>
</reference>
<evidence type="ECO:0000256" key="7">
    <source>
        <dbReference type="ARBA" id="ARBA00023136"/>
    </source>
</evidence>
<keyword evidence="5" id="KW-0256">Endoplasmic reticulum</keyword>
<evidence type="ECO:0000256" key="5">
    <source>
        <dbReference type="ARBA" id="ARBA00022824"/>
    </source>
</evidence>
<sequence length="474" mass="51607">MLSMVSWVSGQLLRLGKKVEAGGSERGPFIDSVANISIQGLSFACRPPPPHLAVCLLPLHHDSPCAFKCGIGTQKTRNIDSRSNVHGSTAINNIVAVCISPFQLLFQVRATSVGVHSAPGPGEAAAVSAGSAAEISEETGLLLRLISTVLFNSKQLVIFSLLLRWLHWSTRRVFWLRILELALSFRRQRHAKHAGCDRIGSEPHVGQREPAARVPERRYQDAEVFFGRDAPPRNTSSAVHRGLFTRPAALPHELPPSAAAADAAGETKEGKSAEEGQGCAEKGDEEASRKEKEQTHEVVNTIKLGPETSEDSTKRAAARPSKSAAAEMSSQRDKRYEALHETWDVKTLIVLGSGGHTTEMLRLVEELDPRIFQFTFVIADTDTCSLSQGISQPDPFSFSFIPRCREVGDSLFRVPLRFARAFMAALRIVIKEKPKLVGTDSSMLLFMIRGALKWSGNLSTSGSSCAAVRGEEPP</sequence>
<evidence type="ECO:0000256" key="6">
    <source>
        <dbReference type="ARBA" id="ARBA00022989"/>
    </source>
</evidence>
<evidence type="ECO:0000256" key="3">
    <source>
        <dbReference type="ARBA" id="ARBA00017467"/>
    </source>
</evidence>
<comment type="caution">
    <text evidence="9">The sequence shown here is derived from an EMBL/GenBank/DDBJ whole genome shotgun (WGS) entry which is preliminary data.</text>
</comment>
<feature type="compositionally biased region" description="Basic and acidic residues" evidence="8">
    <location>
        <begin position="265"/>
        <end position="274"/>
    </location>
</feature>
<evidence type="ECO:0000313" key="10">
    <source>
        <dbReference type="Proteomes" id="UP000095192"/>
    </source>
</evidence>
<evidence type="ECO:0000313" key="9">
    <source>
        <dbReference type="EMBL" id="OEH74970.1"/>
    </source>
</evidence>
<dbReference type="GO" id="GO:0006488">
    <property type="term" value="P:dolichol-linked oligosaccharide biosynthetic process"/>
    <property type="evidence" value="ECO:0007669"/>
    <property type="project" value="InterPro"/>
</dbReference>
<dbReference type="Gene3D" id="3.40.50.2000">
    <property type="entry name" value="Glycogen Phosphorylase B"/>
    <property type="match status" value="1"/>
</dbReference>
<protein>
    <recommendedName>
        <fullName evidence="3">UDP-N-acetylglucosamine transferase subunit ALG14</fullName>
    </recommendedName>
</protein>
<dbReference type="VEuPathDB" id="ToxoDB:cyc_00466"/>
<accession>A0A1D3CUV5</accession>
<comment type="subcellular location">
    <subcellularLocation>
        <location evidence="1">Endoplasmic reticulum membrane</location>
        <topology evidence="1">Single-pass membrane protein</topology>
    </subcellularLocation>
</comment>
<dbReference type="GO" id="GO:0004577">
    <property type="term" value="F:N-acetylglucosaminyldiphosphodolichol N-acetylglucosaminyltransferase activity"/>
    <property type="evidence" value="ECO:0007669"/>
    <property type="project" value="TreeGrafter"/>
</dbReference>
<dbReference type="GO" id="GO:0043541">
    <property type="term" value="C:UDP-N-acetylglucosamine transferase complex"/>
    <property type="evidence" value="ECO:0007669"/>
    <property type="project" value="TreeGrafter"/>
</dbReference>
<evidence type="ECO:0000256" key="2">
    <source>
        <dbReference type="ARBA" id="ARBA00009731"/>
    </source>
</evidence>
<dbReference type="InterPro" id="IPR013969">
    <property type="entry name" value="Oligosacch_biosynth_Alg14"/>
</dbReference>
<name>A0A1D3CUV5_9EIME</name>